<dbReference type="Proteomes" id="UP000012073">
    <property type="component" value="Unassembled WGS sequence"/>
</dbReference>
<sequence>MRVAVIGANLLGSSSAFYIRKALEANRTGPSIAGSEEQSTTGLTSTEVGTDASDPDSTHEIVVFDRLSRPGGFKYQTLQLEDVSVPAGTAADMDVAASPALVSLMNDAGIDPPLRKSMRDWSIFDWEKDDYNIGQVHSALCTIVRESLFLSALLQIFALLSAAHFFQLFQGNGFLLSFVALKRRRRHFLWLRFFWFLVTLFFAGGVVPIGWLMRLYDSVFFRSWVQVIGGMIYGGHSTSALATVVKHIQHHIQVILERDAASSCVTLGHLLSACGTGKYAKVSVTEFFAKFHIQQSLLDDCVSPGLAQTYGNSACTAGPHTNALAGLFNALVRSPIPTSFRAKATYFDSEQTNALCPQVLKAAGAELRLGIDVRSVQKSGEAQYELSGTDANERHKLVSLGKFDAVALAAIIDPEVFKTDATDYALDQVLALDPALSGLLAGDVRVLNVARYISLIKGEVKPQFFNKSRASSIASHVTVLKSPNCSDVKRVADGVYRVASWEKPEHGSSLLSTVFQGATDIVSIERRPRRYHPAPIRNLDGVGAPSFILGTRFMNAACVDRIANDPNLDILSARNTASFFRDGVANWK</sequence>
<keyword evidence="2" id="KW-1133">Transmembrane helix</keyword>
<reference evidence="4" key="1">
    <citation type="journal article" date="2013" name="Proc. Natl. Acad. Sci. U.S.A.">
        <title>Genome structure and metabolic features in the red seaweed Chondrus crispus shed light on evolution of the Archaeplastida.</title>
        <authorList>
            <person name="Collen J."/>
            <person name="Porcel B."/>
            <person name="Carre W."/>
            <person name="Ball S.G."/>
            <person name="Chaparro C."/>
            <person name="Tonon T."/>
            <person name="Barbeyron T."/>
            <person name="Michel G."/>
            <person name="Noel B."/>
            <person name="Valentin K."/>
            <person name="Elias M."/>
            <person name="Artiguenave F."/>
            <person name="Arun A."/>
            <person name="Aury J.M."/>
            <person name="Barbosa-Neto J.F."/>
            <person name="Bothwell J.H."/>
            <person name="Bouget F.Y."/>
            <person name="Brillet L."/>
            <person name="Cabello-Hurtado F."/>
            <person name="Capella-Gutierrez S."/>
            <person name="Charrier B."/>
            <person name="Cladiere L."/>
            <person name="Cock J.M."/>
            <person name="Coelho S.M."/>
            <person name="Colleoni C."/>
            <person name="Czjzek M."/>
            <person name="Da Silva C."/>
            <person name="Delage L."/>
            <person name="Denoeud F."/>
            <person name="Deschamps P."/>
            <person name="Dittami S.M."/>
            <person name="Gabaldon T."/>
            <person name="Gachon C.M."/>
            <person name="Groisillier A."/>
            <person name="Herve C."/>
            <person name="Jabbari K."/>
            <person name="Katinka M."/>
            <person name="Kloareg B."/>
            <person name="Kowalczyk N."/>
            <person name="Labadie K."/>
            <person name="Leblanc C."/>
            <person name="Lopez P.J."/>
            <person name="McLachlan D.H."/>
            <person name="Meslet-Cladiere L."/>
            <person name="Moustafa A."/>
            <person name="Nehr Z."/>
            <person name="Nyvall Collen P."/>
            <person name="Panaud O."/>
            <person name="Partensky F."/>
            <person name="Poulain J."/>
            <person name="Rensing S.A."/>
            <person name="Rousvoal S."/>
            <person name="Samson G."/>
            <person name="Symeonidi A."/>
            <person name="Weissenbach J."/>
            <person name="Zambounis A."/>
            <person name="Wincker P."/>
            <person name="Boyen C."/>
        </authorList>
    </citation>
    <scope>NUCLEOTIDE SEQUENCE [LARGE SCALE GENOMIC DNA]</scope>
    <source>
        <strain evidence="4">cv. Stackhouse</strain>
    </source>
</reference>
<keyword evidence="4" id="KW-1185">Reference proteome</keyword>
<evidence type="ECO:0000313" key="4">
    <source>
        <dbReference type="Proteomes" id="UP000012073"/>
    </source>
</evidence>
<dbReference type="EMBL" id="HG002012">
    <property type="protein sequence ID" value="CDF39225.1"/>
    <property type="molecule type" value="Genomic_DNA"/>
</dbReference>
<evidence type="ECO:0000313" key="3">
    <source>
        <dbReference type="EMBL" id="CDF39225.1"/>
    </source>
</evidence>
<keyword evidence="2" id="KW-0472">Membrane</keyword>
<dbReference type="OrthoDB" id="3773at2759"/>
<dbReference type="OMA" id="QGHERES"/>
<dbReference type="RefSeq" id="XP_005719136.1">
    <property type="nucleotide sequence ID" value="XM_005719079.1"/>
</dbReference>
<organism evidence="3 4">
    <name type="scientific">Chondrus crispus</name>
    <name type="common">Carrageen Irish moss</name>
    <name type="synonym">Polymorpha crispa</name>
    <dbReference type="NCBI Taxonomy" id="2769"/>
    <lineage>
        <taxon>Eukaryota</taxon>
        <taxon>Rhodophyta</taxon>
        <taxon>Florideophyceae</taxon>
        <taxon>Rhodymeniophycidae</taxon>
        <taxon>Gigartinales</taxon>
        <taxon>Gigartinaceae</taxon>
        <taxon>Chondrus</taxon>
    </lineage>
</organism>
<dbReference type="AlphaFoldDB" id="R7QPA9"/>
<dbReference type="KEGG" id="ccp:CHC_T00006485001"/>
<feature type="transmembrane region" description="Helical" evidence="2">
    <location>
        <begin position="148"/>
        <end position="169"/>
    </location>
</feature>
<accession>R7QPA9</accession>
<dbReference type="Gramene" id="CDF39225">
    <property type="protein sequence ID" value="CDF39225"/>
    <property type="gene ID" value="CHC_T00006485001"/>
</dbReference>
<protein>
    <submittedName>
        <fullName evidence="3">Uncharacterized protein</fullName>
    </submittedName>
</protein>
<gene>
    <name evidence="3" type="ORF">CHC_T00006485001</name>
</gene>
<evidence type="ECO:0000256" key="2">
    <source>
        <dbReference type="SAM" id="Phobius"/>
    </source>
</evidence>
<dbReference type="GeneID" id="17326852"/>
<feature type="transmembrane region" description="Helical" evidence="2">
    <location>
        <begin position="189"/>
        <end position="213"/>
    </location>
</feature>
<name>R7QPA9_CHOCR</name>
<feature type="compositionally biased region" description="Polar residues" evidence="1">
    <location>
        <begin position="36"/>
        <end position="48"/>
    </location>
</feature>
<keyword evidence="2" id="KW-0812">Transmembrane</keyword>
<proteinExistence type="predicted"/>
<evidence type="ECO:0000256" key="1">
    <source>
        <dbReference type="SAM" id="MobiDB-lite"/>
    </source>
</evidence>
<feature type="region of interest" description="Disordered" evidence="1">
    <location>
        <begin position="29"/>
        <end position="56"/>
    </location>
</feature>